<evidence type="ECO:0008006" key="3">
    <source>
        <dbReference type="Google" id="ProtNLM"/>
    </source>
</evidence>
<dbReference type="EMBL" id="JBHSTI010000008">
    <property type="protein sequence ID" value="MFC6237352.1"/>
    <property type="molecule type" value="Genomic_DNA"/>
</dbReference>
<keyword evidence="2" id="KW-1185">Reference proteome</keyword>
<organism evidence="1 2">
    <name type="scientific">Longivirga aurantiaca</name>
    <dbReference type="NCBI Taxonomy" id="1837743"/>
    <lineage>
        <taxon>Bacteria</taxon>
        <taxon>Bacillati</taxon>
        <taxon>Actinomycetota</taxon>
        <taxon>Actinomycetes</taxon>
        <taxon>Sporichthyales</taxon>
        <taxon>Sporichthyaceae</taxon>
        <taxon>Longivirga</taxon>
    </lineage>
</organism>
<dbReference type="Proteomes" id="UP001596138">
    <property type="component" value="Unassembled WGS sequence"/>
</dbReference>
<gene>
    <name evidence="1" type="ORF">ACFQGU_05655</name>
</gene>
<evidence type="ECO:0000313" key="2">
    <source>
        <dbReference type="Proteomes" id="UP001596138"/>
    </source>
</evidence>
<dbReference type="RefSeq" id="WP_386764577.1">
    <property type="nucleotide sequence ID" value="NZ_JBHSTI010000008.1"/>
</dbReference>
<comment type="caution">
    <text evidence="1">The sequence shown here is derived from an EMBL/GenBank/DDBJ whole genome shotgun (WGS) entry which is preliminary data.</text>
</comment>
<sequence>MVEVVESEVLDREPESLLLRLEQKLQQVVLDVVDHGAGPLVGSAAYGDARLADTGDRDAAIALMIRESGMATGGTGFLTGFGGFLALPLTFPANVAGNLVFNSRMVGAIAHLHGHDLDDPHTQASILLTVAGADAEKVLTELGVDIGDSGTHEAIRKLPVPVVHEINRRAGIFLVAKYGGKRLAFTAVRSIPLVGGLVGGGIDAALTQYVGGLATRTFAAS</sequence>
<evidence type="ECO:0000313" key="1">
    <source>
        <dbReference type="EMBL" id="MFC6237352.1"/>
    </source>
</evidence>
<accession>A0ABW1T0J6</accession>
<proteinExistence type="predicted"/>
<name>A0ABW1T0J6_9ACTN</name>
<protein>
    <recommendedName>
        <fullName evidence="3">EcsC family protein</fullName>
    </recommendedName>
</protein>
<reference evidence="2" key="1">
    <citation type="journal article" date="2019" name="Int. J. Syst. Evol. Microbiol.">
        <title>The Global Catalogue of Microorganisms (GCM) 10K type strain sequencing project: providing services to taxonomists for standard genome sequencing and annotation.</title>
        <authorList>
            <consortium name="The Broad Institute Genomics Platform"/>
            <consortium name="The Broad Institute Genome Sequencing Center for Infectious Disease"/>
            <person name="Wu L."/>
            <person name="Ma J."/>
        </authorList>
    </citation>
    <scope>NUCLEOTIDE SEQUENCE [LARGE SCALE GENOMIC DNA]</scope>
    <source>
        <strain evidence="2">CGMCC 4.7317</strain>
    </source>
</reference>